<sequence>MTYFLSLNEALEYLKVSKATLYKLTSNREIKFYKPNGGKIYFKVEDLENWISSGEKLCKHAVFQESLDFKSRKNGE</sequence>
<reference evidence="3" key="1">
    <citation type="submission" date="2016-10" db="EMBL/GenBank/DDBJ databases">
        <authorList>
            <person name="Varghese N."/>
            <person name="Submissions S."/>
        </authorList>
    </citation>
    <scope>NUCLEOTIDE SEQUENCE [LARGE SCALE GENOMIC DNA]</scope>
    <source>
        <strain evidence="3">XJ109</strain>
    </source>
</reference>
<evidence type="ECO:0000313" key="2">
    <source>
        <dbReference type="EMBL" id="SFN42131.1"/>
    </source>
</evidence>
<dbReference type="AlphaFoldDB" id="A0A1I4YVV8"/>
<dbReference type="RefSeq" id="WP_092908881.1">
    <property type="nucleotide sequence ID" value="NZ_FOUZ01000012.1"/>
</dbReference>
<dbReference type="SUPFAM" id="SSF46955">
    <property type="entry name" value="Putative DNA-binding domain"/>
    <property type="match status" value="1"/>
</dbReference>
<dbReference type="EMBL" id="FOUZ01000012">
    <property type="protein sequence ID" value="SFN42131.1"/>
    <property type="molecule type" value="Genomic_DNA"/>
</dbReference>
<gene>
    <name evidence="2" type="ORF">SAMN05421738_11218</name>
</gene>
<dbReference type="InterPro" id="IPR038148">
    <property type="entry name" value="Tn1545/Tn916_Xis"/>
</dbReference>
<dbReference type="Pfam" id="PF12728">
    <property type="entry name" value="HTH_17"/>
    <property type="match status" value="1"/>
</dbReference>
<dbReference type="OrthoDB" id="597977at2"/>
<organism evidence="2 3">
    <name type="scientific">Algoriella xinjiangensis</name>
    <dbReference type="NCBI Taxonomy" id="684065"/>
    <lineage>
        <taxon>Bacteria</taxon>
        <taxon>Pseudomonadati</taxon>
        <taxon>Bacteroidota</taxon>
        <taxon>Flavobacteriia</taxon>
        <taxon>Flavobacteriales</taxon>
        <taxon>Weeksellaceae</taxon>
        <taxon>Algoriella</taxon>
    </lineage>
</organism>
<evidence type="ECO:0000313" key="3">
    <source>
        <dbReference type="Proteomes" id="UP000199149"/>
    </source>
</evidence>
<dbReference type="NCBIfam" id="TIGR01764">
    <property type="entry name" value="excise"/>
    <property type="match status" value="1"/>
</dbReference>
<dbReference type="Proteomes" id="UP000199149">
    <property type="component" value="Unassembled WGS sequence"/>
</dbReference>
<dbReference type="InterPro" id="IPR009061">
    <property type="entry name" value="DNA-bd_dom_put_sf"/>
</dbReference>
<name>A0A1I4YVV8_9FLAO</name>
<dbReference type="GO" id="GO:0003677">
    <property type="term" value="F:DNA binding"/>
    <property type="evidence" value="ECO:0007669"/>
    <property type="project" value="InterPro"/>
</dbReference>
<dbReference type="InterPro" id="IPR041657">
    <property type="entry name" value="HTH_17"/>
</dbReference>
<feature type="domain" description="Helix-turn-helix" evidence="1">
    <location>
        <begin position="4"/>
        <end position="53"/>
    </location>
</feature>
<dbReference type="Gene3D" id="3.90.105.50">
    <property type="match status" value="1"/>
</dbReference>
<evidence type="ECO:0000259" key="1">
    <source>
        <dbReference type="Pfam" id="PF12728"/>
    </source>
</evidence>
<accession>A0A1I4YVV8</accession>
<proteinExistence type="predicted"/>
<dbReference type="STRING" id="684065.SAMN05421738_11218"/>
<protein>
    <submittedName>
        <fullName evidence="2">DNA binding domain-containing protein, excisionase family</fullName>
    </submittedName>
</protein>
<keyword evidence="3" id="KW-1185">Reference proteome</keyword>
<dbReference type="InterPro" id="IPR010093">
    <property type="entry name" value="SinI_DNA-bd"/>
</dbReference>